<evidence type="ECO:0000313" key="3">
    <source>
        <dbReference type="EMBL" id="AGA79357.1"/>
    </source>
</evidence>
<dbReference type="InterPro" id="IPR017946">
    <property type="entry name" value="PLC-like_Pdiesterase_TIM-brl"/>
</dbReference>
<proteinExistence type="predicted"/>
<dbReference type="PATRIC" id="fig|926556.3.peg.3292"/>
<organism evidence="3 4">
    <name type="scientific">Echinicola vietnamensis (strain DSM 17526 / LMG 23754 / KMM 6221)</name>
    <dbReference type="NCBI Taxonomy" id="926556"/>
    <lineage>
        <taxon>Bacteria</taxon>
        <taxon>Pseudomonadati</taxon>
        <taxon>Bacteroidota</taxon>
        <taxon>Cytophagia</taxon>
        <taxon>Cytophagales</taxon>
        <taxon>Cyclobacteriaceae</taxon>
        <taxon>Echinicola</taxon>
    </lineage>
</organism>
<dbReference type="GO" id="GO:0006580">
    <property type="term" value="P:ethanolamine metabolic process"/>
    <property type="evidence" value="ECO:0007669"/>
    <property type="project" value="TreeGrafter"/>
</dbReference>
<dbReference type="Proteomes" id="UP000010796">
    <property type="component" value="Chromosome"/>
</dbReference>
<gene>
    <name evidence="3" type="ordered locus">Echvi_3119</name>
</gene>
<dbReference type="InterPro" id="IPR030395">
    <property type="entry name" value="GP_PDE_dom"/>
</dbReference>
<reference evidence="4" key="1">
    <citation type="submission" date="2012-02" db="EMBL/GenBank/DDBJ databases">
        <title>The complete genome of Echinicola vietnamensis DSM 17526.</title>
        <authorList>
            <person name="Lucas S."/>
            <person name="Copeland A."/>
            <person name="Lapidus A."/>
            <person name="Glavina del Rio T."/>
            <person name="Dalin E."/>
            <person name="Tice H."/>
            <person name="Bruce D."/>
            <person name="Goodwin L."/>
            <person name="Pitluck S."/>
            <person name="Peters L."/>
            <person name="Ovchinnikova G."/>
            <person name="Teshima H."/>
            <person name="Kyrpides N."/>
            <person name="Mavromatis K."/>
            <person name="Ivanova N."/>
            <person name="Brettin T."/>
            <person name="Detter J.C."/>
            <person name="Han C."/>
            <person name="Larimer F."/>
            <person name="Land M."/>
            <person name="Hauser L."/>
            <person name="Markowitz V."/>
            <person name="Cheng J.-F."/>
            <person name="Hugenholtz P."/>
            <person name="Woyke T."/>
            <person name="Wu D."/>
            <person name="Brambilla E."/>
            <person name="Klenk H.-P."/>
            <person name="Eisen J.A."/>
        </authorList>
    </citation>
    <scope>NUCLEOTIDE SEQUENCE [LARGE SCALE GENOMIC DNA]</scope>
    <source>
        <strain evidence="4">DSM 17526 / LMG 23754 / KMM 6221</strain>
    </source>
</reference>
<feature type="domain" description="GP-PDE" evidence="2">
    <location>
        <begin position="41"/>
        <end position="277"/>
    </location>
</feature>
<dbReference type="eggNOG" id="COG0584">
    <property type="taxonomic scope" value="Bacteria"/>
</dbReference>
<dbReference type="PROSITE" id="PS51704">
    <property type="entry name" value="GP_PDE"/>
    <property type="match status" value="1"/>
</dbReference>
<dbReference type="SUPFAM" id="SSF51695">
    <property type="entry name" value="PLC-like phosphodiesterases"/>
    <property type="match status" value="1"/>
</dbReference>
<dbReference type="STRING" id="926556.Echvi_3119"/>
<name>L0G1D1_ECHVK</name>
<dbReference type="Gene3D" id="3.20.20.190">
    <property type="entry name" value="Phosphatidylinositol (PI) phosphodiesterase"/>
    <property type="match status" value="1"/>
</dbReference>
<dbReference type="GO" id="GO:0008889">
    <property type="term" value="F:glycerophosphodiester phosphodiesterase activity"/>
    <property type="evidence" value="ECO:0007669"/>
    <property type="project" value="TreeGrafter"/>
</dbReference>
<feature type="chain" id="PRO_5003942212" evidence="1">
    <location>
        <begin position="27"/>
        <end position="282"/>
    </location>
</feature>
<dbReference type="PANTHER" id="PTHR46320">
    <property type="entry name" value="GLYCEROPHOSPHODIESTER PHOSPHODIESTERASE 1"/>
    <property type="match status" value="1"/>
</dbReference>
<feature type="signal peptide" evidence="1">
    <location>
        <begin position="1"/>
        <end position="26"/>
    </location>
</feature>
<protein>
    <submittedName>
        <fullName evidence="3">Glycerophosphoryl diester phosphodiesterase</fullName>
    </submittedName>
</protein>
<keyword evidence="4" id="KW-1185">Reference proteome</keyword>
<dbReference type="PROSITE" id="PS50007">
    <property type="entry name" value="PIPLC_X_DOMAIN"/>
    <property type="match status" value="1"/>
</dbReference>
<keyword evidence="1" id="KW-0732">Signal</keyword>
<dbReference type="AlphaFoldDB" id="L0G1D1"/>
<dbReference type="GO" id="GO:0005886">
    <property type="term" value="C:plasma membrane"/>
    <property type="evidence" value="ECO:0007669"/>
    <property type="project" value="TreeGrafter"/>
</dbReference>
<dbReference type="KEGG" id="evi:Echvi_3119"/>
<dbReference type="EMBL" id="CP003346">
    <property type="protein sequence ID" value="AGA79357.1"/>
    <property type="molecule type" value="Genomic_DNA"/>
</dbReference>
<dbReference type="Pfam" id="PF03009">
    <property type="entry name" value="GDPD"/>
    <property type="match status" value="1"/>
</dbReference>
<dbReference type="PANTHER" id="PTHR46320:SF1">
    <property type="entry name" value="GLYCEROPHOSPHODIESTER PHOSPHODIESTERASE 1"/>
    <property type="match status" value="1"/>
</dbReference>
<sequence length="282" mass="31828">MNRIKIRPIYFWAVLALMSCGSLCHGQVAAIQERFLHSDHLMVASHRAAHQHYPENSLAAIQEAITIGVDIIELDIRVTRDGVPVIMHDQTIDRTTTGIGDIEQLDYGDIHSLKLLHQGKVTDQSIPTLQEALMLCKGKVMVDMDMKTDKIDEVVEVVKAIGAIDQLIFFDADWEVLERISHKLDGAHLMPRAYKPNDIKKAVKRLDPVAIHIDPSFYTAKTIKLANKHGLRIWINSLGDRDKALKRAPDVQASCKWLEKGANMVQTDLPEFWVSVRESLDE</sequence>
<evidence type="ECO:0000256" key="1">
    <source>
        <dbReference type="SAM" id="SignalP"/>
    </source>
</evidence>
<dbReference type="CDD" id="cd08566">
    <property type="entry name" value="GDPD_AtGDE_like"/>
    <property type="match status" value="1"/>
</dbReference>
<dbReference type="HOGENOM" id="CLU_030006_9_1_10"/>
<accession>L0G1D1</accession>
<dbReference type="RefSeq" id="WP_015266909.1">
    <property type="nucleotide sequence ID" value="NC_019904.1"/>
</dbReference>
<evidence type="ECO:0000313" key="4">
    <source>
        <dbReference type="Proteomes" id="UP000010796"/>
    </source>
</evidence>
<dbReference type="GO" id="GO:0070291">
    <property type="term" value="P:N-acylethanolamine metabolic process"/>
    <property type="evidence" value="ECO:0007669"/>
    <property type="project" value="TreeGrafter"/>
</dbReference>
<evidence type="ECO:0000259" key="2">
    <source>
        <dbReference type="PROSITE" id="PS51704"/>
    </source>
</evidence>
<dbReference type="GO" id="GO:0006644">
    <property type="term" value="P:phospholipid metabolic process"/>
    <property type="evidence" value="ECO:0007669"/>
    <property type="project" value="TreeGrafter"/>
</dbReference>
<dbReference type="PROSITE" id="PS51257">
    <property type="entry name" value="PROKAR_LIPOPROTEIN"/>
    <property type="match status" value="1"/>
</dbReference>